<accession>A0A8H7CF15</accession>
<dbReference type="Proteomes" id="UP000620124">
    <property type="component" value="Unassembled WGS sequence"/>
</dbReference>
<keyword evidence="2" id="KW-1185">Reference proteome</keyword>
<evidence type="ECO:0000313" key="1">
    <source>
        <dbReference type="EMBL" id="KAF7334046.1"/>
    </source>
</evidence>
<name>A0A8H7CF15_9AGAR</name>
<organism evidence="1 2">
    <name type="scientific">Mycena venus</name>
    <dbReference type="NCBI Taxonomy" id="2733690"/>
    <lineage>
        <taxon>Eukaryota</taxon>
        <taxon>Fungi</taxon>
        <taxon>Dikarya</taxon>
        <taxon>Basidiomycota</taxon>
        <taxon>Agaricomycotina</taxon>
        <taxon>Agaricomycetes</taxon>
        <taxon>Agaricomycetidae</taxon>
        <taxon>Agaricales</taxon>
        <taxon>Marasmiineae</taxon>
        <taxon>Mycenaceae</taxon>
        <taxon>Mycena</taxon>
    </lineage>
</organism>
<protein>
    <submittedName>
        <fullName evidence="1">Uncharacterized protein</fullName>
    </submittedName>
</protein>
<proteinExistence type="predicted"/>
<gene>
    <name evidence="1" type="ORF">MVEN_02310200</name>
</gene>
<dbReference type="EMBL" id="JACAZI010000027">
    <property type="protein sequence ID" value="KAF7334046.1"/>
    <property type="molecule type" value="Genomic_DNA"/>
</dbReference>
<dbReference type="AlphaFoldDB" id="A0A8H7CF15"/>
<reference evidence="1" key="1">
    <citation type="submission" date="2020-05" db="EMBL/GenBank/DDBJ databases">
        <title>Mycena genomes resolve the evolution of fungal bioluminescence.</title>
        <authorList>
            <person name="Tsai I.J."/>
        </authorList>
    </citation>
    <scope>NUCLEOTIDE SEQUENCE</scope>
    <source>
        <strain evidence="1">CCC161011</strain>
    </source>
</reference>
<evidence type="ECO:0000313" key="2">
    <source>
        <dbReference type="Proteomes" id="UP000620124"/>
    </source>
</evidence>
<sequence length="91" mass="10139">MLIYCWCAASRLDSNSSMHGSLWDVFTRNSPGHGALSLYVHYLSLSSRTVGSAHLPYCVFFAAYFSLCHGELSYYAATPLNFSHRGHFPVS</sequence>
<comment type="caution">
    <text evidence="1">The sequence shown here is derived from an EMBL/GenBank/DDBJ whole genome shotgun (WGS) entry which is preliminary data.</text>
</comment>